<dbReference type="InterPro" id="IPR041516">
    <property type="entry name" value="LACTB2_WH"/>
</dbReference>
<evidence type="ECO:0000259" key="1">
    <source>
        <dbReference type="SMART" id="SM00849"/>
    </source>
</evidence>
<dbReference type="SMART" id="SM00849">
    <property type="entry name" value="Lactamase_B"/>
    <property type="match status" value="1"/>
</dbReference>
<dbReference type="Proteomes" id="UP000095283">
    <property type="component" value="Unplaced"/>
</dbReference>
<name>A0A1I7XCC2_HETBA</name>
<dbReference type="PANTHER" id="PTHR23131">
    <property type="entry name" value="ENDORIBONUCLEASE LACTB2"/>
    <property type="match status" value="1"/>
</dbReference>
<dbReference type="GO" id="GO:0005759">
    <property type="term" value="C:mitochondrial matrix"/>
    <property type="evidence" value="ECO:0007669"/>
    <property type="project" value="TreeGrafter"/>
</dbReference>
<dbReference type="InterPro" id="IPR001279">
    <property type="entry name" value="Metallo-B-lactamas"/>
</dbReference>
<dbReference type="Pfam" id="PF17778">
    <property type="entry name" value="WHD_BLACT"/>
    <property type="match status" value="1"/>
</dbReference>
<sequence>MSARKGLVMSDTQRDTMDVYFRGILSSLRYAKDYAIAAGAYVLASKTHRRALVDTGEPNIEKYLSELKSVLTRHNAEIDSIIITHSHHDHVGGINSVIKHVIGHEFSKVPIYKIYREGDGNLCKFEYIVDGHEIRIEGATIRFIQTPGHTSDHTSLWLEEENALFRMKREIEILDTLRDLGIASSMDITNKVYADTPMSVRIAALNNVELHLTKLIKDEKVEEIGFHLYKIAD</sequence>
<reference evidence="3" key="1">
    <citation type="submission" date="2016-11" db="UniProtKB">
        <authorList>
            <consortium name="WormBaseParasite"/>
        </authorList>
    </citation>
    <scope>IDENTIFICATION</scope>
</reference>
<organism evidence="2 3">
    <name type="scientific">Heterorhabditis bacteriophora</name>
    <name type="common">Entomopathogenic nematode worm</name>
    <dbReference type="NCBI Taxonomy" id="37862"/>
    <lineage>
        <taxon>Eukaryota</taxon>
        <taxon>Metazoa</taxon>
        <taxon>Ecdysozoa</taxon>
        <taxon>Nematoda</taxon>
        <taxon>Chromadorea</taxon>
        <taxon>Rhabditida</taxon>
        <taxon>Rhabditina</taxon>
        <taxon>Rhabditomorpha</taxon>
        <taxon>Strongyloidea</taxon>
        <taxon>Heterorhabditidae</taxon>
        <taxon>Heterorhabditis</taxon>
    </lineage>
</organism>
<evidence type="ECO:0000313" key="2">
    <source>
        <dbReference type="Proteomes" id="UP000095283"/>
    </source>
</evidence>
<dbReference type="GO" id="GO:0004521">
    <property type="term" value="F:RNA endonuclease activity"/>
    <property type="evidence" value="ECO:0007669"/>
    <property type="project" value="TreeGrafter"/>
</dbReference>
<dbReference type="GO" id="GO:0003727">
    <property type="term" value="F:single-stranded RNA binding"/>
    <property type="evidence" value="ECO:0007669"/>
    <property type="project" value="TreeGrafter"/>
</dbReference>
<keyword evidence="2" id="KW-1185">Reference proteome</keyword>
<dbReference type="SUPFAM" id="SSF56281">
    <property type="entry name" value="Metallo-hydrolase/oxidoreductase"/>
    <property type="match status" value="1"/>
</dbReference>
<proteinExistence type="predicted"/>
<dbReference type="InterPro" id="IPR036388">
    <property type="entry name" value="WH-like_DNA-bd_sf"/>
</dbReference>
<dbReference type="InterPro" id="IPR050662">
    <property type="entry name" value="Sec-metab_biosynth-thioest"/>
</dbReference>
<accession>A0A1I7XCC2</accession>
<dbReference type="Gene3D" id="3.60.15.10">
    <property type="entry name" value="Ribonuclease Z/Hydroxyacylglutathione hydrolase-like"/>
    <property type="match status" value="1"/>
</dbReference>
<protein>
    <submittedName>
        <fullName evidence="3">Lactamase_B domain-containing protein</fullName>
    </submittedName>
</protein>
<dbReference type="PANTHER" id="PTHR23131:SF0">
    <property type="entry name" value="ENDORIBONUCLEASE LACTB2"/>
    <property type="match status" value="1"/>
</dbReference>
<dbReference type="InterPro" id="IPR036866">
    <property type="entry name" value="RibonucZ/Hydroxyglut_hydro"/>
</dbReference>
<dbReference type="AlphaFoldDB" id="A0A1I7XCC2"/>
<dbReference type="Gene3D" id="1.10.10.10">
    <property type="entry name" value="Winged helix-like DNA-binding domain superfamily/Winged helix DNA-binding domain"/>
    <property type="match status" value="1"/>
</dbReference>
<evidence type="ECO:0000313" key="3">
    <source>
        <dbReference type="WBParaSite" id="Hba_15339"/>
    </source>
</evidence>
<dbReference type="WBParaSite" id="Hba_15339">
    <property type="protein sequence ID" value="Hba_15339"/>
    <property type="gene ID" value="Hba_15339"/>
</dbReference>
<dbReference type="Pfam" id="PF00753">
    <property type="entry name" value="Lactamase_B"/>
    <property type="match status" value="1"/>
</dbReference>
<feature type="domain" description="Metallo-beta-lactamase" evidence="1">
    <location>
        <begin position="37"/>
        <end position="228"/>
    </location>
</feature>